<gene>
    <name evidence="1" type="ORF">BDN72DRAFT_839432</name>
</gene>
<reference evidence="1 2" key="1">
    <citation type="journal article" date="2019" name="Nat. Ecol. Evol.">
        <title>Megaphylogeny resolves global patterns of mushroom evolution.</title>
        <authorList>
            <person name="Varga T."/>
            <person name="Krizsan K."/>
            <person name="Foldi C."/>
            <person name="Dima B."/>
            <person name="Sanchez-Garcia M."/>
            <person name="Sanchez-Ramirez S."/>
            <person name="Szollosi G.J."/>
            <person name="Szarkandi J.G."/>
            <person name="Papp V."/>
            <person name="Albert L."/>
            <person name="Andreopoulos W."/>
            <person name="Angelini C."/>
            <person name="Antonin V."/>
            <person name="Barry K.W."/>
            <person name="Bougher N.L."/>
            <person name="Buchanan P."/>
            <person name="Buyck B."/>
            <person name="Bense V."/>
            <person name="Catcheside P."/>
            <person name="Chovatia M."/>
            <person name="Cooper J."/>
            <person name="Damon W."/>
            <person name="Desjardin D."/>
            <person name="Finy P."/>
            <person name="Geml J."/>
            <person name="Haridas S."/>
            <person name="Hughes K."/>
            <person name="Justo A."/>
            <person name="Karasinski D."/>
            <person name="Kautmanova I."/>
            <person name="Kiss B."/>
            <person name="Kocsube S."/>
            <person name="Kotiranta H."/>
            <person name="LaButti K.M."/>
            <person name="Lechner B.E."/>
            <person name="Liimatainen K."/>
            <person name="Lipzen A."/>
            <person name="Lukacs Z."/>
            <person name="Mihaltcheva S."/>
            <person name="Morgado L.N."/>
            <person name="Niskanen T."/>
            <person name="Noordeloos M.E."/>
            <person name="Ohm R.A."/>
            <person name="Ortiz-Santana B."/>
            <person name="Ovrebo C."/>
            <person name="Racz N."/>
            <person name="Riley R."/>
            <person name="Savchenko A."/>
            <person name="Shiryaev A."/>
            <person name="Soop K."/>
            <person name="Spirin V."/>
            <person name="Szebenyi C."/>
            <person name="Tomsovsky M."/>
            <person name="Tulloss R.E."/>
            <person name="Uehling J."/>
            <person name="Grigoriev I.V."/>
            <person name="Vagvolgyi C."/>
            <person name="Papp T."/>
            <person name="Martin F.M."/>
            <person name="Miettinen O."/>
            <person name="Hibbett D.S."/>
            <person name="Nagy L.G."/>
        </authorList>
    </citation>
    <scope>NUCLEOTIDE SEQUENCE [LARGE SCALE GENOMIC DNA]</scope>
    <source>
        <strain evidence="1 2">NL-1719</strain>
    </source>
</reference>
<protein>
    <submittedName>
        <fullName evidence="1">Uncharacterized protein</fullName>
    </submittedName>
</protein>
<accession>A0ACD3AXN1</accession>
<sequence length="75" mass="8485">MRLRLTFVVASILEILRAWSIQPKDGFRQAEWGPSQGLRIHAVLYRSSLEYRTLKPCGRSGSRSTRWASGTAHGL</sequence>
<evidence type="ECO:0000313" key="2">
    <source>
        <dbReference type="Proteomes" id="UP000308600"/>
    </source>
</evidence>
<dbReference type="Proteomes" id="UP000308600">
    <property type="component" value="Unassembled WGS sequence"/>
</dbReference>
<dbReference type="EMBL" id="ML208318">
    <property type="protein sequence ID" value="TFK70122.1"/>
    <property type="molecule type" value="Genomic_DNA"/>
</dbReference>
<proteinExistence type="predicted"/>
<name>A0ACD3AXN1_9AGAR</name>
<organism evidence="1 2">
    <name type="scientific">Pluteus cervinus</name>
    <dbReference type="NCBI Taxonomy" id="181527"/>
    <lineage>
        <taxon>Eukaryota</taxon>
        <taxon>Fungi</taxon>
        <taxon>Dikarya</taxon>
        <taxon>Basidiomycota</taxon>
        <taxon>Agaricomycotina</taxon>
        <taxon>Agaricomycetes</taxon>
        <taxon>Agaricomycetidae</taxon>
        <taxon>Agaricales</taxon>
        <taxon>Pluteineae</taxon>
        <taxon>Pluteaceae</taxon>
        <taxon>Pluteus</taxon>
    </lineage>
</organism>
<keyword evidence="2" id="KW-1185">Reference proteome</keyword>
<evidence type="ECO:0000313" key="1">
    <source>
        <dbReference type="EMBL" id="TFK70122.1"/>
    </source>
</evidence>